<keyword evidence="3" id="KW-1185">Reference proteome</keyword>
<feature type="region of interest" description="Disordered" evidence="1">
    <location>
        <begin position="29"/>
        <end position="66"/>
    </location>
</feature>
<proteinExistence type="predicted"/>
<name>A0AAN9PYP8_CANGL</name>
<feature type="compositionally biased region" description="Basic and acidic residues" evidence="1">
    <location>
        <begin position="45"/>
        <end position="58"/>
    </location>
</feature>
<gene>
    <name evidence="2" type="ORF">VNO77_37915</name>
</gene>
<comment type="caution">
    <text evidence="2">The sequence shown here is derived from an EMBL/GenBank/DDBJ whole genome shotgun (WGS) entry which is preliminary data.</text>
</comment>
<sequence>MQRVRRICEDGCGQRMGCLARPLSPGLRRRENLQDSGEGSTLILPREELDSAGEHSIEDSDNPLDYSSRLYPRLSCFFRIVMRMHLPRKLYGVNSHTNCRVYALYTDPELLTSPSLSMTSPCSP</sequence>
<evidence type="ECO:0000313" key="2">
    <source>
        <dbReference type="EMBL" id="KAK7313278.1"/>
    </source>
</evidence>
<evidence type="ECO:0000256" key="1">
    <source>
        <dbReference type="SAM" id="MobiDB-lite"/>
    </source>
</evidence>
<organism evidence="2 3">
    <name type="scientific">Canavalia gladiata</name>
    <name type="common">Sword bean</name>
    <name type="synonym">Dolichos gladiatus</name>
    <dbReference type="NCBI Taxonomy" id="3824"/>
    <lineage>
        <taxon>Eukaryota</taxon>
        <taxon>Viridiplantae</taxon>
        <taxon>Streptophyta</taxon>
        <taxon>Embryophyta</taxon>
        <taxon>Tracheophyta</taxon>
        <taxon>Spermatophyta</taxon>
        <taxon>Magnoliopsida</taxon>
        <taxon>eudicotyledons</taxon>
        <taxon>Gunneridae</taxon>
        <taxon>Pentapetalae</taxon>
        <taxon>rosids</taxon>
        <taxon>fabids</taxon>
        <taxon>Fabales</taxon>
        <taxon>Fabaceae</taxon>
        <taxon>Papilionoideae</taxon>
        <taxon>50 kb inversion clade</taxon>
        <taxon>NPAAA clade</taxon>
        <taxon>indigoferoid/millettioid clade</taxon>
        <taxon>Phaseoleae</taxon>
        <taxon>Canavalia</taxon>
    </lineage>
</organism>
<protein>
    <submittedName>
        <fullName evidence="2">Uncharacterized protein</fullName>
    </submittedName>
</protein>
<reference evidence="2 3" key="1">
    <citation type="submission" date="2024-01" db="EMBL/GenBank/DDBJ databases">
        <title>The genomes of 5 underutilized Papilionoideae crops provide insights into root nodulation and disease resistanc.</title>
        <authorList>
            <person name="Jiang F."/>
        </authorList>
    </citation>
    <scope>NUCLEOTIDE SEQUENCE [LARGE SCALE GENOMIC DNA]</scope>
    <source>
        <strain evidence="2">LVBAO_FW01</strain>
        <tissue evidence="2">Leaves</tissue>
    </source>
</reference>
<dbReference type="Proteomes" id="UP001367508">
    <property type="component" value="Unassembled WGS sequence"/>
</dbReference>
<evidence type="ECO:0000313" key="3">
    <source>
        <dbReference type="Proteomes" id="UP001367508"/>
    </source>
</evidence>
<dbReference type="EMBL" id="JAYMYQ010000009">
    <property type="protein sequence ID" value="KAK7313278.1"/>
    <property type="molecule type" value="Genomic_DNA"/>
</dbReference>
<accession>A0AAN9PYP8</accession>
<dbReference type="AlphaFoldDB" id="A0AAN9PYP8"/>